<dbReference type="Proteomes" id="UP000485058">
    <property type="component" value="Unassembled WGS sequence"/>
</dbReference>
<proteinExistence type="predicted"/>
<sequence>MVVGQAGSEGHIRHPLADTMGLACVRQGTPHITSPPTGSTIITQHMTTAHLCGTAPHGTPQPTPASLRAIMMQCGVEGKAHSHAGIHHGQENPMYAVGNRTAKACWLAWDICFSPGPGTLMYTAFTQWLRRCMST</sequence>
<reference evidence="1 2" key="1">
    <citation type="submission" date="2020-02" db="EMBL/GenBank/DDBJ databases">
        <title>Draft genome sequence of Haematococcus lacustris strain NIES-144.</title>
        <authorList>
            <person name="Morimoto D."/>
            <person name="Nakagawa S."/>
            <person name="Yoshida T."/>
            <person name="Sawayama S."/>
        </authorList>
    </citation>
    <scope>NUCLEOTIDE SEQUENCE [LARGE SCALE GENOMIC DNA]</scope>
    <source>
        <strain evidence="1 2">NIES-144</strain>
    </source>
</reference>
<comment type="caution">
    <text evidence="1">The sequence shown here is derived from an EMBL/GenBank/DDBJ whole genome shotgun (WGS) entry which is preliminary data.</text>
</comment>
<dbReference type="EMBL" id="BLLF01000845">
    <property type="protein sequence ID" value="GFH15395.1"/>
    <property type="molecule type" value="Genomic_DNA"/>
</dbReference>
<dbReference type="AlphaFoldDB" id="A0A699Z1L0"/>
<keyword evidence="2" id="KW-1185">Reference proteome</keyword>
<evidence type="ECO:0000313" key="1">
    <source>
        <dbReference type="EMBL" id="GFH15395.1"/>
    </source>
</evidence>
<accession>A0A699Z1L0</accession>
<evidence type="ECO:0000313" key="2">
    <source>
        <dbReference type="Proteomes" id="UP000485058"/>
    </source>
</evidence>
<organism evidence="1 2">
    <name type="scientific">Haematococcus lacustris</name>
    <name type="common">Green alga</name>
    <name type="synonym">Haematococcus pluvialis</name>
    <dbReference type="NCBI Taxonomy" id="44745"/>
    <lineage>
        <taxon>Eukaryota</taxon>
        <taxon>Viridiplantae</taxon>
        <taxon>Chlorophyta</taxon>
        <taxon>core chlorophytes</taxon>
        <taxon>Chlorophyceae</taxon>
        <taxon>CS clade</taxon>
        <taxon>Chlamydomonadales</taxon>
        <taxon>Haematococcaceae</taxon>
        <taxon>Haematococcus</taxon>
    </lineage>
</organism>
<protein>
    <submittedName>
        <fullName evidence="1">Uncharacterized protein</fullName>
    </submittedName>
</protein>
<gene>
    <name evidence="1" type="ORF">HaLaN_11618</name>
</gene>
<name>A0A699Z1L0_HAELA</name>